<comment type="caution">
    <text evidence="1">The sequence shown here is derived from an EMBL/GenBank/DDBJ whole genome shotgun (WGS) entry which is preliminary data.</text>
</comment>
<reference evidence="1 2" key="1">
    <citation type="submission" date="2018-08" db="EMBL/GenBank/DDBJ databases">
        <title>Acidipila sp. 4G-K13, an acidobacterium isolated from forest soil.</title>
        <authorList>
            <person name="Gao Z.-H."/>
            <person name="Qiu L.-H."/>
        </authorList>
    </citation>
    <scope>NUCLEOTIDE SEQUENCE [LARGE SCALE GENOMIC DNA]</scope>
    <source>
        <strain evidence="1 2">4G-K13</strain>
    </source>
</reference>
<gene>
    <name evidence="1" type="ORF">D0Y96_11330</name>
</gene>
<sequence>MLGEQISESKGRRIVRRVLSIDPPTAEVSFEDTGSILGIATTGMGTYTSVIQPDGSIYGEGQGMNMTQDGQMLSWTGSGSGRFGPGGAVSYRGMLYFRTASPQFARLSGACGAFEYEVDASGNTTSKVWEWK</sequence>
<dbReference type="EMBL" id="QVQT01000004">
    <property type="protein sequence ID" value="RFU16022.1"/>
    <property type="molecule type" value="Genomic_DNA"/>
</dbReference>
<proteinExistence type="predicted"/>
<accession>A0A372IM37</accession>
<evidence type="ECO:0000313" key="1">
    <source>
        <dbReference type="EMBL" id="RFU16022.1"/>
    </source>
</evidence>
<dbReference type="OrthoDB" id="119145at2"/>
<protein>
    <submittedName>
        <fullName evidence="1">Uncharacterized protein</fullName>
    </submittedName>
</protein>
<dbReference type="AlphaFoldDB" id="A0A372IM37"/>
<name>A0A372IM37_9BACT</name>
<dbReference type="Proteomes" id="UP000264702">
    <property type="component" value="Unassembled WGS sequence"/>
</dbReference>
<organism evidence="1 2">
    <name type="scientific">Paracidobacterium acidisoli</name>
    <dbReference type="NCBI Taxonomy" id="2303751"/>
    <lineage>
        <taxon>Bacteria</taxon>
        <taxon>Pseudomonadati</taxon>
        <taxon>Acidobacteriota</taxon>
        <taxon>Terriglobia</taxon>
        <taxon>Terriglobales</taxon>
        <taxon>Acidobacteriaceae</taxon>
        <taxon>Paracidobacterium</taxon>
    </lineage>
</organism>
<keyword evidence="2" id="KW-1185">Reference proteome</keyword>
<evidence type="ECO:0000313" key="2">
    <source>
        <dbReference type="Proteomes" id="UP000264702"/>
    </source>
</evidence>
<dbReference type="RefSeq" id="WP_117299957.1">
    <property type="nucleotide sequence ID" value="NZ_QVQT02000004.1"/>
</dbReference>